<comment type="caution">
    <text evidence="3">The sequence shown here is derived from an EMBL/GenBank/DDBJ whole genome shotgun (WGS) entry which is preliminary data.</text>
</comment>
<evidence type="ECO:0000313" key="4">
    <source>
        <dbReference type="Proteomes" id="UP000070549"/>
    </source>
</evidence>
<dbReference type="EMBL" id="LHYC01000045">
    <property type="protein sequence ID" value="KXB04793.1"/>
    <property type="molecule type" value="Genomic_DNA"/>
</dbReference>
<feature type="region of interest" description="Disordered" evidence="1">
    <location>
        <begin position="171"/>
        <end position="194"/>
    </location>
</feature>
<evidence type="ECO:0000256" key="1">
    <source>
        <dbReference type="SAM" id="MobiDB-lite"/>
    </source>
</evidence>
<dbReference type="AlphaFoldDB" id="A0A133VEB3"/>
<keyword evidence="4" id="KW-1185">Reference proteome</keyword>
<keyword evidence="2" id="KW-0472">Membrane</keyword>
<dbReference type="Proteomes" id="UP000070549">
    <property type="component" value="Unassembled WGS sequence"/>
</dbReference>
<feature type="transmembrane region" description="Helical" evidence="2">
    <location>
        <begin position="20"/>
        <end position="38"/>
    </location>
</feature>
<organism evidence="3 4">
    <name type="scientific">candidate division MSBL1 archaeon SCGC-AAA382A03</name>
    <dbReference type="NCBI Taxonomy" id="1698278"/>
    <lineage>
        <taxon>Archaea</taxon>
        <taxon>Methanobacteriati</taxon>
        <taxon>Methanobacteriota</taxon>
        <taxon>candidate division MSBL1</taxon>
    </lineage>
</organism>
<evidence type="ECO:0000256" key="2">
    <source>
        <dbReference type="SAM" id="Phobius"/>
    </source>
</evidence>
<protein>
    <submittedName>
        <fullName evidence="3">Uncharacterized protein</fullName>
    </submittedName>
</protein>
<name>A0A133VEB3_9EURY</name>
<sequence length="194" mass="22008">MTDRTPGIIETLTGNKKIEFGILSLIIALILGFSAIYVQTEIYSDEGNLNSTQVVRIEKTGLNAQGELYLNYKDSNSYTNIIKVNILNQNRNIINSTELDPGENKKLILNSGATFFRKEENHGVISYNYYIYYSHYPYGLLSIPALILTIFGVISVLKGFNQYVNTVAREKEKSNADEKEENIDFMGVKKKEEE</sequence>
<gene>
    <name evidence="3" type="ORF">AKJ49_01685</name>
</gene>
<evidence type="ECO:0000313" key="3">
    <source>
        <dbReference type="EMBL" id="KXB04793.1"/>
    </source>
</evidence>
<reference evidence="3 4" key="1">
    <citation type="journal article" date="2016" name="Sci. Rep.">
        <title>Metabolic traits of an uncultured archaeal lineage -MSBL1- from brine pools of the Red Sea.</title>
        <authorList>
            <person name="Mwirichia R."/>
            <person name="Alam I."/>
            <person name="Rashid M."/>
            <person name="Vinu M."/>
            <person name="Ba-Alawi W."/>
            <person name="Anthony Kamau A."/>
            <person name="Kamanda Ngugi D."/>
            <person name="Goker M."/>
            <person name="Klenk H.P."/>
            <person name="Bajic V."/>
            <person name="Stingl U."/>
        </authorList>
    </citation>
    <scope>NUCLEOTIDE SEQUENCE [LARGE SCALE GENOMIC DNA]</scope>
    <source>
        <strain evidence="3">SCGC-AAA382A03</strain>
    </source>
</reference>
<keyword evidence="2" id="KW-1133">Transmembrane helix</keyword>
<proteinExistence type="predicted"/>
<feature type="transmembrane region" description="Helical" evidence="2">
    <location>
        <begin position="136"/>
        <end position="157"/>
    </location>
</feature>
<accession>A0A133VEB3</accession>
<keyword evidence="2" id="KW-0812">Transmembrane</keyword>